<keyword evidence="2" id="KW-1185">Reference proteome</keyword>
<dbReference type="RefSeq" id="WP_242938219.1">
    <property type="nucleotide sequence ID" value="NZ_CP094326.1"/>
</dbReference>
<gene>
    <name evidence="1" type="ORF">MQE36_05745</name>
</gene>
<accession>A0ABY3YQ68</accession>
<dbReference type="Proteomes" id="UP000829476">
    <property type="component" value="Chromosome"/>
</dbReference>
<dbReference type="InterPro" id="IPR027375">
    <property type="entry name" value="DKNYY"/>
</dbReference>
<proteinExistence type="predicted"/>
<dbReference type="Pfam" id="PF13644">
    <property type="entry name" value="DKNYY"/>
    <property type="match status" value="1"/>
</dbReference>
<protein>
    <submittedName>
        <fullName evidence="1">DKNYY domain-containing protein</fullName>
    </submittedName>
</protein>
<evidence type="ECO:0000313" key="1">
    <source>
        <dbReference type="EMBL" id="UNY99848.1"/>
    </source>
</evidence>
<evidence type="ECO:0000313" key="2">
    <source>
        <dbReference type="Proteomes" id="UP000829476"/>
    </source>
</evidence>
<organism evidence="1 2">
    <name type="scientific">Zhouia spongiae</name>
    <dbReference type="NCBI Taxonomy" id="2202721"/>
    <lineage>
        <taxon>Bacteria</taxon>
        <taxon>Pseudomonadati</taxon>
        <taxon>Bacteroidota</taxon>
        <taxon>Flavobacteriia</taxon>
        <taxon>Flavobacteriales</taxon>
        <taxon>Flavobacteriaceae</taxon>
        <taxon>Zhouia</taxon>
    </lineage>
</organism>
<reference evidence="1 2" key="1">
    <citation type="journal article" date="2018" name="Int. J. Syst. Evol. Microbiol.">
        <title>Zhouia spongiae sp. nov., isolated from a marine sponge.</title>
        <authorList>
            <person name="Zhuang L."/>
            <person name="Lin B."/>
            <person name="Qin F."/>
            <person name="Luo L."/>
        </authorList>
    </citation>
    <scope>NUCLEOTIDE SEQUENCE [LARGE SCALE GENOMIC DNA]</scope>
    <source>
        <strain evidence="1 2">HN-Y44</strain>
    </source>
</reference>
<sequence>MAEPTGIFIDVEIDETDLKRLLNQKFERPKFGNKLGYYFSELLYRSYVDESDSVFIFNYDKKSKSCFIAFLVNHFSDTDVSLFPKILEMISSLKKRNSSNYAIVASTFPDLFNAYLLNPNQVKEQSPDSFPKDVVEQIMNKFYSFSQDQCFLNPQVALNKRNYFYKNFKNYFKKYLAFVEEAEKPKKIAKATKENPYFLFDDLYAYNNAVFYRTRDKIFREIPEADPFSLREIGLQLIADKNYVFIKRIAPDSPCPNNTNFLKLIWEYQIIKDIDGKSMKPLKYKYETTYWKDKCAIYYGRESGGVELIKVSQADRESFEELNFGFGKDKNHVYFCEKVIPINAKHFNINKHGFIYDEQNIFHYQHQIPLDAKTFKVVKYESEQNPFMGTFVLEDKSGRYTYNRTWKDEIIKLITAYKQH</sequence>
<name>A0ABY3YQ68_9FLAO</name>
<dbReference type="EMBL" id="CP094326">
    <property type="protein sequence ID" value="UNY99848.1"/>
    <property type="molecule type" value="Genomic_DNA"/>
</dbReference>